<feature type="coiled-coil region" evidence="1">
    <location>
        <begin position="791"/>
        <end position="825"/>
    </location>
</feature>
<reference evidence="4 5" key="1">
    <citation type="journal article" date="2021" name="Nat. Commun.">
        <title>Incipient diploidization of the medicinal plant Perilla within 10,000 years.</title>
        <authorList>
            <person name="Zhang Y."/>
            <person name="Shen Q."/>
            <person name="Leng L."/>
            <person name="Zhang D."/>
            <person name="Chen S."/>
            <person name="Shi Y."/>
            <person name="Ning Z."/>
            <person name="Chen S."/>
        </authorList>
    </citation>
    <scope>NUCLEOTIDE SEQUENCE [LARGE SCALE GENOMIC DNA]</scope>
    <source>
        <strain evidence="5">cv. PC099</strain>
    </source>
</reference>
<evidence type="ECO:0000256" key="1">
    <source>
        <dbReference type="SAM" id="Coils"/>
    </source>
</evidence>
<comment type="caution">
    <text evidence="4">The sequence shown here is derived from an EMBL/GenBank/DDBJ whole genome shotgun (WGS) entry which is preliminary data.</text>
</comment>
<proteinExistence type="predicted"/>
<dbReference type="AlphaFoldDB" id="A0AAD4JLZ1"/>
<dbReference type="PROSITE" id="PS51840">
    <property type="entry name" value="C2_NT"/>
    <property type="match status" value="1"/>
</dbReference>
<evidence type="ECO:0000313" key="5">
    <source>
        <dbReference type="Proteomes" id="UP001190926"/>
    </source>
</evidence>
<organism evidence="4 5">
    <name type="scientific">Perilla frutescens var. hirtella</name>
    <name type="common">Perilla citriodora</name>
    <name type="synonym">Perilla setoyensis</name>
    <dbReference type="NCBI Taxonomy" id="608512"/>
    <lineage>
        <taxon>Eukaryota</taxon>
        <taxon>Viridiplantae</taxon>
        <taxon>Streptophyta</taxon>
        <taxon>Embryophyta</taxon>
        <taxon>Tracheophyta</taxon>
        <taxon>Spermatophyta</taxon>
        <taxon>Magnoliopsida</taxon>
        <taxon>eudicotyledons</taxon>
        <taxon>Gunneridae</taxon>
        <taxon>Pentapetalae</taxon>
        <taxon>asterids</taxon>
        <taxon>lamiids</taxon>
        <taxon>Lamiales</taxon>
        <taxon>Lamiaceae</taxon>
        <taxon>Nepetoideae</taxon>
        <taxon>Elsholtzieae</taxon>
        <taxon>Perilla</taxon>
    </lineage>
</organism>
<feature type="domain" description="C2 NT-type" evidence="3">
    <location>
        <begin position="1"/>
        <end position="136"/>
    </location>
</feature>
<evidence type="ECO:0000313" key="4">
    <source>
        <dbReference type="EMBL" id="KAH6835759.1"/>
    </source>
</evidence>
<protein>
    <recommendedName>
        <fullName evidence="3">C2 NT-type domain-containing protein</fullName>
    </recommendedName>
</protein>
<dbReference type="Gene3D" id="1.20.5.340">
    <property type="match status" value="1"/>
</dbReference>
<evidence type="ECO:0000259" key="3">
    <source>
        <dbReference type="PROSITE" id="PS51840"/>
    </source>
</evidence>
<dbReference type="Proteomes" id="UP001190926">
    <property type="component" value="Unassembled WGS sequence"/>
</dbReference>
<gene>
    <name evidence="4" type="ORF">C2S53_002948</name>
</gene>
<sequence>MFKRSEKKIKAVFKMQFQATQVPQLKAKSLMISLVPVDVGKPTVRLPKTPILEGTCNWENPVYETVKLIKETKTGRIREKFYYVIVSTGSSKSGFLGEVSIDFADLAEATKPVNLTLPLQTSKSGAVLHVTVQNMKGGSDSRYDEDSETQGEESYDLNLDAEEKDSNSFGKRNPKSPESDDLSEAISMHDEHYGSFGDAESDYNDGESRNGMKETSLTNQMKALERKAELSEIEVQSLRKQIMKETRRGQQMSEQIDCLKEERDALKAECEQLKVSAYEDAFSSHTPKETENLNASLEKIKQELQREKHLNKKLKLHLQKTEDSNSEFVLAMRDLSKKLEQKNAEISRLSSKIKAFHNGSEGIAASPRLKMDQNEETNVLADLERKLGHGDDVEMLKQKIETLNSEIEALKKEKAELRMQVERFSQDYNSLEAENKDISSELEQSETEKMELQHRYTECLAAEKKLKLQITSLETENKRQARQYSESLNMIDEIEFQVEGLQKELEKQAQVFEEDLEAVTELKVEQEQRAIRAEDALRKMRLSNANEAERLQEEFEQLSAEMSLKIEDNEKLAQRAFAEANDLHQKNEFLEELLQKAKEEVQIIRDKHERTIREYSEKNDGIARNNKNSEEELKTTIKETETIRRWKSEKEDLERHLDSVRKEAEKLMLENVAMKSQIEHKKTKEDNLQLQVKKLRIKNNEAKNHLLELEQEKESLKKEMSKLQGDLRKKQKELEKAVVQNSINSPAKEQNPKCSTTEVRKNQETMASKEIRVSGDIPLQTNGQSNGGCNVSSLLTEVASLKERNKSMEDELKEMHDRYSEISLRFAEVEGERQQLVMAIRNMKNGKKN</sequence>
<feature type="region of interest" description="Disordered" evidence="2">
    <location>
        <begin position="742"/>
        <end position="768"/>
    </location>
</feature>
<dbReference type="InterPro" id="IPR019448">
    <property type="entry name" value="NT-C2"/>
</dbReference>
<feature type="compositionally biased region" description="Polar residues" evidence="2">
    <location>
        <begin position="742"/>
        <end position="757"/>
    </location>
</feature>
<feature type="compositionally biased region" description="Acidic residues" evidence="2">
    <location>
        <begin position="145"/>
        <end position="163"/>
    </location>
</feature>
<name>A0AAD4JLZ1_PERFH</name>
<keyword evidence="1" id="KW-0175">Coiled coil</keyword>
<keyword evidence="5" id="KW-1185">Reference proteome</keyword>
<dbReference type="Pfam" id="PF10358">
    <property type="entry name" value="NT-C2"/>
    <property type="match status" value="1"/>
</dbReference>
<accession>A0AAD4JLZ1</accession>
<evidence type="ECO:0000256" key="2">
    <source>
        <dbReference type="SAM" id="MobiDB-lite"/>
    </source>
</evidence>
<dbReference type="PANTHER" id="PTHR34452">
    <property type="entry name" value="MYOSIN HEAVY CHAIN-RELATED PROTEIN"/>
    <property type="match status" value="1"/>
</dbReference>
<dbReference type="EMBL" id="SDAM02000032">
    <property type="protein sequence ID" value="KAH6835759.1"/>
    <property type="molecule type" value="Genomic_DNA"/>
</dbReference>
<dbReference type="PANTHER" id="PTHR34452:SF14">
    <property type="entry name" value="MYOSIN HEAVY CHAIN, MUSCLE"/>
    <property type="match status" value="1"/>
</dbReference>
<feature type="compositionally biased region" description="Basic and acidic residues" evidence="2">
    <location>
        <begin position="758"/>
        <end position="768"/>
    </location>
</feature>
<feature type="coiled-coil region" evidence="1">
    <location>
        <begin position="393"/>
        <end position="740"/>
    </location>
</feature>
<feature type="region of interest" description="Disordered" evidence="2">
    <location>
        <begin position="136"/>
        <end position="218"/>
    </location>
</feature>